<dbReference type="InterPro" id="IPR000164">
    <property type="entry name" value="Histone_H3/CENP-A"/>
</dbReference>
<organism evidence="9 10">
    <name type="scientific">Colocasia esculenta</name>
    <name type="common">Wild taro</name>
    <name type="synonym">Arum esculentum</name>
    <dbReference type="NCBI Taxonomy" id="4460"/>
    <lineage>
        <taxon>Eukaryota</taxon>
        <taxon>Viridiplantae</taxon>
        <taxon>Streptophyta</taxon>
        <taxon>Embryophyta</taxon>
        <taxon>Tracheophyta</taxon>
        <taxon>Spermatophyta</taxon>
        <taxon>Magnoliopsida</taxon>
        <taxon>Liliopsida</taxon>
        <taxon>Araceae</taxon>
        <taxon>Aroideae</taxon>
        <taxon>Colocasieae</taxon>
        <taxon>Colocasia</taxon>
    </lineage>
</organism>
<evidence type="ECO:0000256" key="5">
    <source>
        <dbReference type="ARBA" id="ARBA00023125"/>
    </source>
</evidence>
<dbReference type="EMBL" id="NMUH01001216">
    <property type="protein sequence ID" value="MQL90168.1"/>
    <property type="molecule type" value="Genomic_DNA"/>
</dbReference>
<dbReference type="FunFam" id="1.10.20.10:FF:000044">
    <property type="entry name" value="Histone H3.3"/>
    <property type="match status" value="1"/>
</dbReference>
<sequence>ATCRDTSRVAAGGYDTLRNAAASANTILSVNRTRPVGLQIATEPPNEKVSNKIRKYQKSTELLIRKLPFQRLVREIAQDFKTDLRFQSTAVSALQEAAEAYLVGLFEDTNLCAIHAKRVTIMPKDIQLARRIRGERA</sequence>
<keyword evidence="4" id="KW-0158">Chromosome</keyword>
<feature type="non-terminal residue" evidence="9">
    <location>
        <position position="1"/>
    </location>
</feature>
<reference evidence="9" key="1">
    <citation type="submission" date="2017-07" db="EMBL/GenBank/DDBJ databases">
        <title>Taro Niue Genome Assembly and Annotation.</title>
        <authorList>
            <person name="Atibalentja N."/>
            <person name="Keating K."/>
            <person name="Fields C.J."/>
        </authorList>
    </citation>
    <scope>NUCLEOTIDE SEQUENCE</scope>
    <source>
        <strain evidence="9">Niue_2</strain>
        <tissue evidence="9">Leaf</tissue>
    </source>
</reference>
<accession>A0A843V2E3</accession>
<name>A0A843V2E3_COLES</name>
<dbReference type="InterPro" id="IPR007125">
    <property type="entry name" value="H2A/H2B/H3"/>
</dbReference>
<dbReference type="SUPFAM" id="SSF47113">
    <property type="entry name" value="Histone-fold"/>
    <property type="match status" value="1"/>
</dbReference>
<keyword evidence="10" id="KW-1185">Reference proteome</keyword>
<comment type="caution">
    <text evidence="9">The sequence shown here is derived from an EMBL/GenBank/DDBJ whole genome shotgun (WGS) entry which is preliminary data.</text>
</comment>
<comment type="similarity">
    <text evidence="3">Belongs to the histone H3 family.</text>
</comment>
<keyword evidence="5" id="KW-0238">DNA-binding</keyword>
<comment type="subcellular location">
    <subcellularLocation>
        <location evidence="2">Chromosome</location>
    </subcellularLocation>
    <subcellularLocation>
        <location evidence="1">Nucleus</location>
    </subcellularLocation>
</comment>
<dbReference type="PANTHER" id="PTHR11426">
    <property type="entry name" value="HISTONE H3"/>
    <property type="match status" value="1"/>
</dbReference>
<dbReference type="Gene3D" id="1.10.20.10">
    <property type="entry name" value="Histone, subunit A"/>
    <property type="match status" value="1"/>
</dbReference>
<evidence type="ECO:0000256" key="1">
    <source>
        <dbReference type="ARBA" id="ARBA00004123"/>
    </source>
</evidence>
<dbReference type="GO" id="GO:0000786">
    <property type="term" value="C:nucleosome"/>
    <property type="evidence" value="ECO:0007669"/>
    <property type="project" value="UniProtKB-KW"/>
</dbReference>
<evidence type="ECO:0000259" key="8">
    <source>
        <dbReference type="Pfam" id="PF00125"/>
    </source>
</evidence>
<dbReference type="GO" id="GO:0046982">
    <property type="term" value="F:protein heterodimerization activity"/>
    <property type="evidence" value="ECO:0007669"/>
    <property type="project" value="InterPro"/>
</dbReference>
<keyword evidence="6" id="KW-0539">Nucleus</keyword>
<keyword evidence="7" id="KW-0544">Nucleosome core</keyword>
<feature type="domain" description="Core Histone H2A/H2B/H3" evidence="8">
    <location>
        <begin position="46"/>
        <end position="132"/>
    </location>
</feature>
<evidence type="ECO:0000256" key="3">
    <source>
        <dbReference type="ARBA" id="ARBA00010343"/>
    </source>
</evidence>
<evidence type="ECO:0000256" key="6">
    <source>
        <dbReference type="ARBA" id="ARBA00023242"/>
    </source>
</evidence>
<evidence type="ECO:0000256" key="2">
    <source>
        <dbReference type="ARBA" id="ARBA00004286"/>
    </source>
</evidence>
<dbReference type="CDD" id="cd22911">
    <property type="entry name" value="HFD_H3"/>
    <property type="match status" value="1"/>
</dbReference>
<dbReference type="InterPro" id="IPR009072">
    <property type="entry name" value="Histone-fold"/>
</dbReference>
<dbReference type="OrthoDB" id="842664at2759"/>
<evidence type="ECO:0000313" key="10">
    <source>
        <dbReference type="Proteomes" id="UP000652761"/>
    </source>
</evidence>
<gene>
    <name evidence="9" type="ORF">Taro_022745</name>
</gene>
<protein>
    <recommendedName>
        <fullName evidence="8">Core Histone H2A/H2B/H3 domain-containing protein</fullName>
    </recommendedName>
</protein>
<evidence type="ECO:0000256" key="7">
    <source>
        <dbReference type="ARBA" id="ARBA00023269"/>
    </source>
</evidence>
<evidence type="ECO:0000313" key="9">
    <source>
        <dbReference type="EMBL" id="MQL90168.1"/>
    </source>
</evidence>
<dbReference type="GO" id="GO:0003677">
    <property type="term" value="F:DNA binding"/>
    <property type="evidence" value="ECO:0007669"/>
    <property type="project" value="UniProtKB-KW"/>
</dbReference>
<dbReference type="SMART" id="SM00428">
    <property type="entry name" value="H3"/>
    <property type="match status" value="1"/>
</dbReference>
<dbReference type="GO" id="GO:0030527">
    <property type="term" value="F:structural constituent of chromatin"/>
    <property type="evidence" value="ECO:0007669"/>
    <property type="project" value="InterPro"/>
</dbReference>
<evidence type="ECO:0000256" key="4">
    <source>
        <dbReference type="ARBA" id="ARBA00022454"/>
    </source>
</evidence>
<dbReference type="PROSITE" id="PS00959">
    <property type="entry name" value="HISTONE_H3_2"/>
    <property type="match status" value="1"/>
</dbReference>
<proteinExistence type="inferred from homology"/>
<dbReference type="GO" id="GO:0005634">
    <property type="term" value="C:nucleus"/>
    <property type="evidence" value="ECO:0007669"/>
    <property type="project" value="UniProtKB-SubCell"/>
</dbReference>
<dbReference type="Pfam" id="PF00125">
    <property type="entry name" value="Histone"/>
    <property type="match status" value="1"/>
</dbReference>
<dbReference type="PRINTS" id="PR00622">
    <property type="entry name" value="HISTONEH3"/>
</dbReference>
<dbReference type="AlphaFoldDB" id="A0A843V2E3"/>
<dbReference type="Proteomes" id="UP000652761">
    <property type="component" value="Unassembled WGS sequence"/>
</dbReference>